<gene>
    <name evidence="1" type="ORF">GNZ12_24135</name>
</gene>
<protein>
    <submittedName>
        <fullName evidence="1">Uncharacterized protein</fullName>
    </submittedName>
</protein>
<sequence length="109" mass="11542">MEIGAAADVLIGSLLNSIAHKHSLCILGCLPTRLCAALRIGAAPYRTDWHAIHTQDGREGPNEPLGRLHATAAIARRLAASPEYAAMGERLDSMLTDILAPAMGVMTND</sequence>
<reference evidence="1 2" key="1">
    <citation type="submission" date="2019-11" db="EMBL/GenBank/DDBJ databases">
        <title>Metabolism of dissolved organic matter in forest soils.</title>
        <authorList>
            <person name="Cyle K.T."/>
            <person name="Wilhelm R.C."/>
            <person name="Martinez C.E."/>
        </authorList>
    </citation>
    <scope>NUCLEOTIDE SEQUENCE [LARGE SCALE GENOMIC DNA]</scope>
    <source>
        <strain evidence="1 2">1N</strain>
    </source>
</reference>
<name>A0ABX2BWF0_9BURK</name>
<dbReference type="Proteomes" id="UP000652198">
    <property type="component" value="Unassembled WGS sequence"/>
</dbReference>
<evidence type="ECO:0000313" key="2">
    <source>
        <dbReference type="Proteomes" id="UP000652198"/>
    </source>
</evidence>
<organism evidence="1 2">
    <name type="scientific">Paraburkholderia solitsugae</name>
    <dbReference type="NCBI Taxonomy" id="2675748"/>
    <lineage>
        <taxon>Bacteria</taxon>
        <taxon>Pseudomonadati</taxon>
        <taxon>Pseudomonadota</taxon>
        <taxon>Betaproteobacteria</taxon>
        <taxon>Burkholderiales</taxon>
        <taxon>Burkholderiaceae</taxon>
        <taxon>Paraburkholderia</taxon>
    </lineage>
</organism>
<accession>A0ABX2BWF0</accession>
<evidence type="ECO:0000313" key="1">
    <source>
        <dbReference type="EMBL" id="NPT44343.1"/>
    </source>
</evidence>
<dbReference type="EMBL" id="WOEY01000092">
    <property type="protein sequence ID" value="NPT44343.1"/>
    <property type="molecule type" value="Genomic_DNA"/>
</dbReference>
<keyword evidence="2" id="KW-1185">Reference proteome</keyword>
<proteinExistence type="predicted"/>
<comment type="caution">
    <text evidence="1">The sequence shown here is derived from an EMBL/GenBank/DDBJ whole genome shotgun (WGS) entry which is preliminary data.</text>
</comment>